<evidence type="ECO:0000256" key="1">
    <source>
        <dbReference type="SAM" id="MobiDB-lite"/>
    </source>
</evidence>
<organism evidence="2 3">
    <name type="scientific">Hesseltinella vesiculosa</name>
    <dbReference type="NCBI Taxonomy" id="101127"/>
    <lineage>
        <taxon>Eukaryota</taxon>
        <taxon>Fungi</taxon>
        <taxon>Fungi incertae sedis</taxon>
        <taxon>Mucoromycota</taxon>
        <taxon>Mucoromycotina</taxon>
        <taxon>Mucoromycetes</taxon>
        <taxon>Mucorales</taxon>
        <taxon>Cunninghamellaceae</taxon>
        <taxon>Hesseltinella</taxon>
    </lineage>
</organism>
<sequence>MTLQERQRESASLNLPSPYTTSPSLAPHDSQPLQHDQWAFSASVFSLTRIPLG</sequence>
<accession>A0A1X2GFR0</accession>
<protein>
    <submittedName>
        <fullName evidence="2">Uncharacterized protein</fullName>
    </submittedName>
</protein>
<evidence type="ECO:0000313" key="3">
    <source>
        <dbReference type="Proteomes" id="UP000242146"/>
    </source>
</evidence>
<reference evidence="2 3" key="1">
    <citation type="submission" date="2016-07" db="EMBL/GenBank/DDBJ databases">
        <title>Pervasive Adenine N6-methylation of Active Genes in Fungi.</title>
        <authorList>
            <consortium name="DOE Joint Genome Institute"/>
            <person name="Mondo S.J."/>
            <person name="Dannebaum R.O."/>
            <person name="Kuo R.C."/>
            <person name="Labutti K."/>
            <person name="Haridas S."/>
            <person name="Kuo A."/>
            <person name="Salamov A."/>
            <person name="Ahrendt S.R."/>
            <person name="Lipzen A."/>
            <person name="Sullivan W."/>
            <person name="Andreopoulos W.B."/>
            <person name="Clum A."/>
            <person name="Lindquist E."/>
            <person name="Daum C."/>
            <person name="Ramamoorthy G.K."/>
            <person name="Gryganskyi A."/>
            <person name="Culley D."/>
            <person name="Magnuson J.K."/>
            <person name="James T.Y."/>
            <person name="O'Malley M.A."/>
            <person name="Stajich J.E."/>
            <person name="Spatafora J.W."/>
            <person name="Visel A."/>
            <person name="Grigoriev I.V."/>
        </authorList>
    </citation>
    <scope>NUCLEOTIDE SEQUENCE [LARGE SCALE GENOMIC DNA]</scope>
    <source>
        <strain evidence="2 3">NRRL 3301</strain>
    </source>
</reference>
<dbReference type="Proteomes" id="UP000242146">
    <property type="component" value="Unassembled WGS sequence"/>
</dbReference>
<comment type="caution">
    <text evidence="2">The sequence shown here is derived from an EMBL/GenBank/DDBJ whole genome shotgun (WGS) entry which is preliminary data.</text>
</comment>
<keyword evidence="3" id="KW-1185">Reference proteome</keyword>
<name>A0A1X2GFR0_9FUNG</name>
<gene>
    <name evidence="2" type="ORF">DM01DRAFT_1066413</name>
</gene>
<feature type="region of interest" description="Disordered" evidence="1">
    <location>
        <begin position="1"/>
        <end position="32"/>
    </location>
</feature>
<feature type="compositionally biased region" description="Polar residues" evidence="1">
    <location>
        <begin position="10"/>
        <end position="24"/>
    </location>
</feature>
<dbReference type="AlphaFoldDB" id="A0A1X2GFR0"/>
<proteinExistence type="predicted"/>
<dbReference type="EMBL" id="MCGT01000019">
    <property type="protein sequence ID" value="ORX52036.1"/>
    <property type="molecule type" value="Genomic_DNA"/>
</dbReference>
<evidence type="ECO:0000313" key="2">
    <source>
        <dbReference type="EMBL" id="ORX52036.1"/>
    </source>
</evidence>